<evidence type="ECO:0000313" key="4">
    <source>
        <dbReference type="Proteomes" id="UP000261360"/>
    </source>
</evidence>
<dbReference type="InterPro" id="IPR036179">
    <property type="entry name" value="Ig-like_dom_sf"/>
</dbReference>
<evidence type="ECO:0000313" key="3">
    <source>
        <dbReference type="Ensembl" id="ENSSLDP00000025116.1"/>
    </source>
</evidence>
<dbReference type="GO" id="GO:0043025">
    <property type="term" value="C:neuronal cell body"/>
    <property type="evidence" value="ECO:0007669"/>
    <property type="project" value="TreeGrafter"/>
</dbReference>
<sequence length="328" mass="36079">HGTKMQKRSNPTLYEFLNLLCIVEPPQITEKPEVIRVTVGDPVSLDCKVTGSRELRVKWMKDGRELQSIRQHKLSFENNVSSLKIQSAQREDEGEYVFEVANHISSCTCKVKVIVLVIPPSFTKPLVDMQEILGSFVQICCKISGSLPISVEWQKDKSKISSGVKHKLIQQDNAVSIEIEQLERSDAGSYSCKLTNAAGSCECSGSLMVKVILNQKVSISIICSVLFSSEPPSFVTMPESQVALPNATVRFKGSFKGTPPFTVKWFKDDTELMTGPTCFTGLEGLSCFLELYSVGVTQSGVFSCQVSNDAGSARCSADLTVKGWILIF</sequence>
<dbReference type="InterPro" id="IPR007110">
    <property type="entry name" value="Ig-like_dom"/>
</dbReference>
<dbReference type="GO" id="GO:0055013">
    <property type="term" value="P:cardiac muscle cell development"/>
    <property type="evidence" value="ECO:0007669"/>
    <property type="project" value="UniProtKB-ARBA"/>
</dbReference>
<dbReference type="AlphaFoldDB" id="A0A3B4YAH5"/>
<protein>
    <recommendedName>
        <fullName evidence="2">Ig-like domain-containing protein</fullName>
    </recommendedName>
</protein>
<proteinExistence type="predicted"/>
<dbReference type="GO" id="GO:0050808">
    <property type="term" value="P:synapse organization"/>
    <property type="evidence" value="ECO:0007669"/>
    <property type="project" value="TreeGrafter"/>
</dbReference>
<dbReference type="GeneTree" id="ENSGT01110000267173"/>
<dbReference type="GO" id="GO:0003007">
    <property type="term" value="P:heart morphogenesis"/>
    <property type="evidence" value="ECO:0007669"/>
    <property type="project" value="UniProtKB-ARBA"/>
</dbReference>
<dbReference type="STRING" id="1841481.ENSSLDP00000025116"/>
<dbReference type="GO" id="GO:0030424">
    <property type="term" value="C:axon"/>
    <property type="evidence" value="ECO:0007669"/>
    <property type="project" value="TreeGrafter"/>
</dbReference>
<dbReference type="InterPro" id="IPR003599">
    <property type="entry name" value="Ig_sub"/>
</dbReference>
<feature type="domain" description="Ig-like" evidence="2">
    <location>
        <begin position="26"/>
        <end position="114"/>
    </location>
</feature>
<dbReference type="Proteomes" id="UP000261360">
    <property type="component" value="Unplaced"/>
</dbReference>
<dbReference type="FunFam" id="2.60.40.10:FF:000107">
    <property type="entry name" value="Myosin, light chain kinase a"/>
    <property type="match status" value="1"/>
</dbReference>
<dbReference type="InterPro" id="IPR003598">
    <property type="entry name" value="Ig_sub2"/>
</dbReference>
<dbReference type="SMART" id="SM00408">
    <property type="entry name" value="IGc2"/>
    <property type="match status" value="3"/>
</dbReference>
<accession>A0A3B4YAH5</accession>
<feature type="domain" description="Ig-like" evidence="2">
    <location>
        <begin position="232"/>
        <end position="320"/>
    </location>
</feature>
<dbReference type="Gene3D" id="2.60.40.10">
    <property type="entry name" value="Immunoglobulins"/>
    <property type="match status" value="3"/>
</dbReference>
<dbReference type="PROSITE" id="PS50835">
    <property type="entry name" value="IG_LIKE"/>
    <property type="match status" value="3"/>
</dbReference>
<dbReference type="FunFam" id="2.60.40.10:FF:000022">
    <property type="entry name" value="Cardiac titin"/>
    <property type="match status" value="2"/>
</dbReference>
<dbReference type="GO" id="GO:0008046">
    <property type="term" value="F:axon guidance receptor activity"/>
    <property type="evidence" value="ECO:0007669"/>
    <property type="project" value="TreeGrafter"/>
</dbReference>
<dbReference type="Ensembl" id="ENSSLDT00000025902.1">
    <property type="protein sequence ID" value="ENSSLDP00000025116.1"/>
    <property type="gene ID" value="ENSSLDG00000019555.1"/>
</dbReference>
<dbReference type="GO" id="GO:0005886">
    <property type="term" value="C:plasma membrane"/>
    <property type="evidence" value="ECO:0007669"/>
    <property type="project" value="TreeGrafter"/>
</dbReference>
<name>A0A3B4YAH5_SERLL</name>
<dbReference type="InterPro" id="IPR013783">
    <property type="entry name" value="Ig-like_fold"/>
</dbReference>
<dbReference type="SMART" id="SM00409">
    <property type="entry name" value="IG"/>
    <property type="match status" value="3"/>
</dbReference>
<evidence type="ECO:0000256" key="1">
    <source>
        <dbReference type="ARBA" id="ARBA00023319"/>
    </source>
</evidence>
<dbReference type="InterPro" id="IPR050958">
    <property type="entry name" value="Cell_Adh-Cytoskel_Orgn"/>
</dbReference>
<evidence type="ECO:0000259" key="2">
    <source>
        <dbReference type="PROSITE" id="PS50835"/>
    </source>
</evidence>
<dbReference type="GO" id="GO:0007156">
    <property type="term" value="P:homophilic cell adhesion via plasma membrane adhesion molecules"/>
    <property type="evidence" value="ECO:0007669"/>
    <property type="project" value="TreeGrafter"/>
</dbReference>
<organism evidence="3 4">
    <name type="scientific">Seriola lalandi dorsalis</name>
    <dbReference type="NCBI Taxonomy" id="1841481"/>
    <lineage>
        <taxon>Eukaryota</taxon>
        <taxon>Metazoa</taxon>
        <taxon>Chordata</taxon>
        <taxon>Craniata</taxon>
        <taxon>Vertebrata</taxon>
        <taxon>Euteleostomi</taxon>
        <taxon>Actinopterygii</taxon>
        <taxon>Neopterygii</taxon>
        <taxon>Teleostei</taxon>
        <taxon>Neoteleostei</taxon>
        <taxon>Acanthomorphata</taxon>
        <taxon>Carangaria</taxon>
        <taxon>Carangiformes</taxon>
        <taxon>Carangidae</taxon>
        <taxon>Seriola</taxon>
    </lineage>
</organism>
<keyword evidence="4" id="KW-1185">Reference proteome</keyword>
<keyword evidence="1" id="KW-0393">Immunoglobulin domain</keyword>
<dbReference type="SUPFAM" id="SSF48726">
    <property type="entry name" value="Immunoglobulin"/>
    <property type="match status" value="3"/>
</dbReference>
<dbReference type="PANTHER" id="PTHR45080">
    <property type="entry name" value="CONTACTIN 5"/>
    <property type="match status" value="1"/>
</dbReference>
<feature type="domain" description="Ig-like" evidence="2">
    <location>
        <begin position="120"/>
        <end position="208"/>
    </location>
</feature>
<dbReference type="PANTHER" id="PTHR45080:SF31">
    <property type="entry name" value="MYOTILIN"/>
    <property type="match status" value="1"/>
</dbReference>
<dbReference type="InterPro" id="IPR013098">
    <property type="entry name" value="Ig_I-set"/>
</dbReference>
<reference evidence="3" key="1">
    <citation type="submission" date="2025-08" db="UniProtKB">
        <authorList>
            <consortium name="Ensembl"/>
        </authorList>
    </citation>
    <scope>IDENTIFICATION</scope>
</reference>
<dbReference type="Pfam" id="PF07679">
    <property type="entry name" value="I-set"/>
    <property type="match status" value="3"/>
</dbReference>
<reference evidence="3" key="2">
    <citation type="submission" date="2025-09" db="UniProtKB">
        <authorList>
            <consortium name="Ensembl"/>
        </authorList>
    </citation>
    <scope>IDENTIFICATION</scope>
</reference>